<dbReference type="EMBL" id="JAIWYP010000005">
    <property type="protein sequence ID" value="KAH3819539.1"/>
    <property type="molecule type" value="Genomic_DNA"/>
</dbReference>
<organism evidence="1 2">
    <name type="scientific">Dreissena polymorpha</name>
    <name type="common">Zebra mussel</name>
    <name type="synonym">Mytilus polymorpha</name>
    <dbReference type="NCBI Taxonomy" id="45954"/>
    <lineage>
        <taxon>Eukaryota</taxon>
        <taxon>Metazoa</taxon>
        <taxon>Spiralia</taxon>
        <taxon>Lophotrochozoa</taxon>
        <taxon>Mollusca</taxon>
        <taxon>Bivalvia</taxon>
        <taxon>Autobranchia</taxon>
        <taxon>Heteroconchia</taxon>
        <taxon>Euheterodonta</taxon>
        <taxon>Imparidentia</taxon>
        <taxon>Neoheterodontei</taxon>
        <taxon>Myida</taxon>
        <taxon>Dreissenoidea</taxon>
        <taxon>Dreissenidae</taxon>
        <taxon>Dreissena</taxon>
    </lineage>
</organism>
<name>A0A9D4GQ74_DREPO</name>
<gene>
    <name evidence="1" type="ORF">DPMN_121277</name>
</gene>
<reference evidence="1" key="2">
    <citation type="submission" date="2020-11" db="EMBL/GenBank/DDBJ databases">
        <authorList>
            <person name="McCartney M.A."/>
            <person name="Auch B."/>
            <person name="Kono T."/>
            <person name="Mallez S."/>
            <person name="Becker A."/>
            <person name="Gohl D.M."/>
            <person name="Silverstein K.A.T."/>
            <person name="Koren S."/>
            <person name="Bechman K.B."/>
            <person name="Herman A."/>
            <person name="Abrahante J.E."/>
            <person name="Garbe J."/>
        </authorList>
    </citation>
    <scope>NUCLEOTIDE SEQUENCE</scope>
    <source>
        <strain evidence="1">Duluth1</strain>
        <tissue evidence="1">Whole animal</tissue>
    </source>
</reference>
<proteinExistence type="predicted"/>
<reference evidence="1" key="1">
    <citation type="journal article" date="2019" name="bioRxiv">
        <title>The Genome of the Zebra Mussel, Dreissena polymorpha: A Resource for Invasive Species Research.</title>
        <authorList>
            <person name="McCartney M.A."/>
            <person name="Auch B."/>
            <person name="Kono T."/>
            <person name="Mallez S."/>
            <person name="Zhang Y."/>
            <person name="Obille A."/>
            <person name="Becker A."/>
            <person name="Abrahante J.E."/>
            <person name="Garbe J."/>
            <person name="Badalamenti J.P."/>
            <person name="Herman A."/>
            <person name="Mangelson H."/>
            <person name="Liachko I."/>
            <person name="Sullivan S."/>
            <person name="Sone E.D."/>
            <person name="Koren S."/>
            <person name="Silverstein K.A.T."/>
            <person name="Beckman K.B."/>
            <person name="Gohl D.M."/>
        </authorList>
    </citation>
    <scope>NUCLEOTIDE SEQUENCE</scope>
    <source>
        <strain evidence="1">Duluth1</strain>
        <tissue evidence="1">Whole animal</tissue>
    </source>
</reference>
<keyword evidence="2" id="KW-1185">Reference proteome</keyword>
<dbReference type="AlphaFoldDB" id="A0A9D4GQ74"/>
<sequence length="146" mass="16309">MDWLGYGPHIRQARSEAYKVHDRLLTALSGGSATWITTGSKAEGLTCYLESDRDIICVNNNLICIEEGVDSSNILKETTILRACNRISYPGHYILLLQRYGTTIPKRVDNALCDDGYGRTFLSSDLYVNECLNIKPNPMCSRSSLI</sequence>
<protein>
    <submittedName>
        <fullName evidence="1">Uncharacterized protein</fullName>
    </submittedName>
</protein>
<accession>A0A9D4GQ74</accession>
<evidence type="ECO:0000313" key="1">
    <source>
        <dbReference type="EMBL" id="KAH3819539.1"/>
    </source>
</evidence>
<evidence type="ECO:0000313" key="2">
    <source>
        <dbReference type="Proteomes" id="UP000828390"/>
    </source>
</evidence>
<dbReference type="Proteomes" id="UP000828390">
    <property type="component" value="Unassembled WGS sequence"/>
</dbReference>
<comment type="caution">
    <text evidence="1">The sequence shown here is derived from an EMBL/GenBank/DDBJ whole genome shotgun (WGS) entry which is preliminary data.</text>
</comment>